<name>A0ABV7RV71_9GAMM</name>
<evidence type="ECO:0000256" key="6">
    <source>
        <dbReference type="PROSITE-ProRule" id="PRU00433"/>
    </source>
</evidence>
<keyword evidence="11" id="KW-1185">Reference proteome</keyword>
<dbReference type="InterPro" id="IPR036909">
    <property type="entry name" value="Cyt_c-like_dom_sf"/>
</dbReference>
<accession>A0ABV7RV71</accession>
<evidence type="ECO:0000256" key="8">
    <source>
        <dbReference type="SAM" id="SignalP"/>
    </source>
</evidence>
<evidence type="ECO:0000256" key="1">
    <source>
        <dbReference type="ARBA" id="ARBA00022448"/>
    </source>
</evidence>
<keyword evidence="1" id="KW-0813">Transport</keyword>
<sequence length="144" mass="15072">MTIKFLAIALLATVAAVGCSQSDTPAEHSAADRAEGHTSSSAGLPAGHIAAGEQLASSKGKATGQSCVDCHGAEGNAPIDETYPKLAGQYYDYIAHSLQAYRDGDREHALMSSQAKDLTDQQIADLAAYFGSRKSGLRDLHNVH</sequence>
<dbReference type="InterPro" id="IPR009056">
    <property type="entry name" value="Cyt_c-like_dom"/>
</dbReference>
<dbReference type="Gene3D" id="1.10.760.10">
    <property type="entry name" value="Cytochrome c-like domain"/>
    <property type="match status" value="1"/>
</dbReference>
<evidence type="ECO:0000256" key="2">
    <source>
        <dbReference type="ARBA" id="ARBA00022617"/>
    </source>
</evidence>
<dbReference type="InterPro" id="IPR050597">
    <property type="entry name" value="Cytochrome_c_Oxidase_Subunit"/>
</dbReference>
<proteinExistence type="predicted"/>
<dbReference type="PROSITE" id="PS51007">
    <property type="entry name" value="CYTC"/>
    <property type="match status" value="1"/>
</dbReference>
<evidence type="ECO:0000256" key="3">
    <source>
        <dbReference type="ARBA" id="ARBA00022723"/>
    </source>
</evidence>
<feature type="region of interest" description="Disordered" evidence="7">
    <location>
        <begin position="22"/>
        <end position="45"/>
    </location>
</feature>
<comment type="caution">
    <text evidence="10">The sequence shown here is derived from an EMBL/GenBank/DDBJ whole genome shotgun (WGS) entry which is preliminary data.</text>
</comment>
<evidence type="ECO:0000256" key="5">
    <source>
        <dbReference type="ARBA" id="ARBA00023004"/>
    </source>
</evidence>
<dbReference type="SUPFAM" id="SSF46626">
    <property type="entry name" value="Cytochrome c"/>
    <property type="match status" value="1"/>
</dbReference>
<evidence type="ECO:0000313" key="10">
    <source>
        <dbReference type="EMBL" id="MFC3551831.1"/>
    </source>
</evidence>
<dbReference type="PROSITE" id="PS51257">
    <property type="entry name" value="PROKAR_LIPOPROTEIN"/>
    <property type="match status" value="1"/>
</dbReference>
<keyword evidence="5 6" id="KW-0408">Iron</keyword>
<evidence type="ECO:0000259" key="9">
    <source>
        <dbReference type="PROSITE" id="PS51007"/>
    </source>
</evidence>
<feature type="domain" description="Cytochrome c" evidence="9">
    <location>
        <begin position="47"/>
        <end position="134"/>
    </location>
</feature>
<feature type="chain" id="PRO_5045926901" evidence="8">
    <location>
        <begin position="23"/>
        <end position="144"/>
    </location>
</feature>
<dbReference type="EMBL" id="JBHRXK010000005">
    <property type="protein sequence ID" value="MFC3551831.1"/>
    <property type="molecule type" value="Genomic_DNA"/>
</dbReference>
<keyword evidence="3 6" id="KW-0479">Metal-binding</keyword>
<dbReference type="RefSeq" id="WP_386759591.1">
    <property type="nucleotide sequence ID" value="NZ_JBHRXK010000005.1"/>
</dbReference>
<dbReference type="PANTHER" id="PTHR33751:SF9">
    <property type="entry name" value="CYTOCHROME C4"/>
    <property type="match status" value="1"/>
</dbReference>
<evidence type="ECO:0000256" key="4">
    <source>
        <dbReference type="ARBA" id="ARBA00022982"/>
    </source>
</evidence>
<evidence type="ECO:0000313" key="11">
    <source>
        <dbReference type="Proteomes" id="UP001595740"/>
    </source>
</evidence>
<keyword evidence="2 6" id="KW-0349">Heme</keyword>
<reference evidence="11" key="1">
    <citation type="journal article" date="2019" name="Int. J. Syst. Evol. Microbiol.">
        <title>The Global Catalogue of Microorganisms (GCM) 10K type strain sequencing project: providing services to taxonomists for standard genome sequencing and annotation.</title>
        <authorList>
            <consortium name="The Broad Institute Genomics Platform"/>
            <consortium name="The Broad Institute Genome Sequencing Center for Infectious Disease"/>
            <person name="Wu L."/>
            <person name="Ma J."/>
        </authorList>
    </citation>
    <scope>NUCLEOTIDE SEQUENCE [LARGE SCALE GENOMIC DNA]</scope>
    <source>
        <strain evidence="11">KCTC 42875</strain>
    </source>
</reference>
<dbReference type="Proteomes" id="UP001595740">
    <property type="component" value="Unassembled WGS sequence"/>
</dbReference>
<protein>
    <submittedName>
        <fullName evidence="10">C-type cytochrome</fullName>
    </submittedName>
</protein>
<gene>
    <name evidence="10" type="ORF">ACFOLC_12535</name>
</gene>
<organism evidence="10 11">
    <name type="scientific">Lysobacter cavernae</name>
    <dbReference type="NCBI Taxonomy" id="1685901"/>
    <lineage>
        <taxon>Bacteria</taxon>
        <taxon>Pseudomonadati</taxon>
        <taxon>Pseudomonadota</taxon>
        <taxon>Gammaproteobacteria</taxon>
        <taxon>Lysobacterales</taxon>
        <taxon>Lysobacteraceae</taxon>
        <taxon>Lysobacter</taxon>
    </lineage>
</organism>
<keyword evidence="4" id="KW-0249">Electron transport</keyword>
<feature type="compositionally biased region" description="Basic and acidic residues" evidence="7">
    <location>
        <begin position="25"/>
        <end position="36"/>
    </location>
</feature>
<dbReference type="PANTHER" id="PTHR33751">
    <property type="entry name" value="CBB3-TYPE CYTOCHROME C OXIDASE SUBUNIT FIXP"/>
    <property type="match status" value="1"/>
</dbReference>
<evidence type="ECO:0000256" key="7">
    <source>
        <dbReference type="SAM" id="MobiDB-lite"/>
    </source>
</evidence>
<keyword evidence="8" id="KW-0732">Signal</keyword>
<dbReference type="Pfam" id="PF00034">
    <property type="entry name" value="Cytochrom_C"/>
    <property type="match status" value="1"/>
</dbReference>
<feature type="signal peptide" evidence="8">
    <location>
        <begin position="1"/>
        <end position="22"/>
    </location>
</feature>